<dbReference type="Gene3D" id="1.10.238.10">
    <property type="entry name" value="EF-hand"/>
    <property type="match status" value="1"/>
</dbReference>
<dbReference type="GO" id="GO:0070588">
    <property type="term" value="P:calcium ion transmembrane transport"/>
    <property type="evidence" value="ECO:0000318"/>
    <property type="project" value="GO_Central"/>
</dbReference>
<dbReference type="InterPro" id="IPR004713">
    <property type="entry name" value="CaH_exchang"/>
</dbReference>
<keyword evidence="2" id="KW-0106">Calcium</keyword>
<dbReference type="InterPro" id="IPR011992">
    <property type="entry name" value="EF-hand-dom_pair"/>
</dbReference>
<feature type="transmembrane region" description="Helical" evidence="4">
    <location>
        <begin position="120"/>
        <end position="145"/>
    </location>
</feature>
<dbReference type="PROSITE" id="PS00018">
    <property type="entry name" value="EF_HAND_1"/>
    <property type="match status" value="1"/>
</dbReference>
<feature type="transmembrane region" description="Helical" evidence="4">
    <location>
        <begin position="531"/>
        <end position="548"/>
    </location>
</feature>
<dbReference type="Gramene" id="Mp5g15300.1">
    <property type="protein sequence ID" value="Mp5g15300.1.cds"/>
    <property type="gene ID" value="Mp5g15300"/>
</dbReference>
<dbReference type="Pfam" id="PF13499">
    <property type="entry name" value="EF-hand_7"/>
    <property type="match status" value="1"/>
</dbReference>
<dbReference type="InterPro" id="IPR018247">
    <property type="entry name" value="EF_Hand_1_Ca_BS"/>
</dbReference>
<dbReference type="AlphaFoldDB" id="A0A2R6WNN3"/>
<keyword evidence="7" id="KW-1185">Reference proteome</keyword>
<feature type="transmembrane region" description="Helical" evidence="4">
    <location>
        <begin position="478"/>
        <end position="497"/>
    </location>
</feature>
<feature type="transmembrane region" description="Helical" evidence="4">
    <location>
        <begin position="577"/>
        <end position="596"/>
    </location>
</feature>
<evidence type="ECO:0000256" key="4">
    <source>
        <dbReference type="SAM" id="Phobius"/>
    </source>
</evidence>
<organism evidence="6 7">
    <name type="scientific">Marchantia polymorpha</name>
    <name type="common">Common liverwort</name>
    <name type="synonym">Marchantia aquatica</name>
    <dbReference type="NCBI Taxonomy" id="3197"/>
    <lineage>
        <taxon>Eukaryota</taxon>
        <taxon>Viridiplantae</taxon>
        <taxon>Streptophyta</taxon>
        <taxon>Embryophyta</taxon>
        <taxon>Marchantiophyta</taxon>
        <taxon>Marchantiopsida</taxon>
        <taxon>Marchantiidae</taxon>
        <taxon>Marchantiales</taxon>
        <taxon>Marchantiaceae</taxon>
        <taxon>Marchantia</taxon>
    </lineage>
</organism>
<feature type="transmembrane region" description="Helical" evidence="4">
    <location>
        <begin position="446"/>
        <end position="466"/>
    </location>
</feature>
<dbReference type="PANTHER" id="PTHR31503:SF81">
    <property type="entry name" value="EF-HAND DOMAIN-CONTAINING PROTEIN"/>
    <property type="match status" value="1"/>
</dbReference>
<accession>A0A2R6WNN3</accession>
<dbReference type="GO" id="GO:0015369">
    <property type="term" value="F:calcium:proton antiporter activity"/>
    <property type="evidence" value="ECO:0000318"/>
    <property type="project" value="GO_Central"/>
</dbReference>
<feature type="transmembrane region" description="Helical" evidence="4">
    <location>
        <begin position="616"/>
        <end position="638"/>
    </location>
</feature>
<feature type="domain" description="EF-hand" evidence="5">
    <location>
        <begin position="308"/>
        <end position="343"/>
    </location>
</feature>
<feature type="transmembrane region" description="Helical" evidence="4">
    <location>
        <begin position="217"/>
        <end position="237"/>
    </location>
</feature>
<feature type="transmembrane region" description="Helical" evidence="4">
    <location>
        <begin position="243"/>
        <end position="265"/>
    </location>
</feature>
<feature type="transmembrane region" description="Helical" evidence="4">
    <location>
        <begin position="90"/>
        <end position="108"/>
    </location>
</feature>
<dbReference type="SUPFAM" id="SSF47473">
    <property type="entry name" value="EF-hand"/>
    <property type="match status" value="1"/>
</dbReference>
<keyword evidence="4" id="KW-1133">Transmembrane helix</keyword>
<reference evidence="7" key="1">
    <citation type="journal article" date="2017" name="Cell">
        <title>Insights into land plant evolution garnered from the Marchantia polymorpha genome.</title>
        <authorList>
            <person name="Bowman J.L."/>
            <person name="Kohchi T."/>
            <person name="Yamato K.T."/>
            <person name="Jenkins J."/>
            <person name="Shu S."/>
            <person name="Ishizaki K."/>
            <person name="Yamaoka S."/>
            <person name="Nishihama R."/>
            <person name="Nakamura Y."/>
            <person name="Berger F."/>
            <person name="Adam C."/>
            <person name="Aki S.S."/>
            <person name="Althoff F."/>
            <person name="Araki T."/>
            <person name="Arteaga-Vazquez M.A."/>
            <person name="Balasubrmanian S."/>
            <person name="Barry K."/>
            <person name="Bauer D."/>
            <person name="Boehm C.R."/>
            <person name="Briginshaw L."/>
            <person name="Caballero-Perez J."/>
            <person name="Catarino B."/>
            <person name="Chen F."/>
            <person name="Chiyoda S."/>
            <person name="Chovatia M."/>
            <person name="Davies K.M."/>
            <person name="Delmans M."/>
            <person name="Demura T."/>
            <person name="Dierschke T."/>
            <person name="Dolan L."/>
            <person name="Dorantes-Acosta A.E."/>
            <person name="Eklund D.M."/>
            <person name="Florent S.N."/>
            <person name="Flores-Sandoval E."/>
            <person name="Fujiyama A."/>
            <person name="Fukuzawa H."/>
            <person name="Galik B."/>
            <person name="Grimanelli D."/>
            <person name="Grimwood J."/>
            <person name="Grossniklaus U."/>
            <person name="Hamada T."/>
            <person name="Haseloff J."/>
            <person name="Hetherington A.J."/>
            <person name="Higo A."/>
            <person name="Hirakawa Y."/>
            <person name="Hundley H.N."/>
            <person name="Ikeda Y."/>
            <person name="Inoue K."/>
            <person name="Inoue S.I."/>
            <person name="Ishida S."/>
            <person name="Jia Q."/>
            <person name="Kakita M."/>
            <person name="Kanazawa T."/>
            <person name="Kawai Y."/>
            <person name="Kawashima T."/>
            <person name="Kennedy M."/>
            <person name="Kinose K."/>
            <person name="Kinoshita T."/>
            <person name="Kohara Y."/>
            <person name="Koide E."/>
            <person name="Komatsu K."/>
            <person name="Kopischke S."/>
            <person name="Kubo M."/>
            <person name="Kyozuka J."/>
            <person name="Lagercrantz U."/>
            <person name="Lin S.S."/>
            <person name="Lindquist E."/>
            <person name="Lipzen A.M."/>
            <person name="Lu C.W."/>
            <person name="De Luna E."/>
            <person name="Martienssen R.A."/>
            <person name="Minamino N."/>
            <person name="Mizutani M."/>
            <person name="Mizutani M."/>
            <person name="Mochizuki N."/>
            <person name="Monte I."/>
            <person name="Mosher R."/>
            <person name="Nagasaki H."/>
            <person name="Nakagami H."/>
            <person name="Naramoto S."/>
            <person name="Nishitani K."/>
            <person name="Ohtani M."/>
            <person name="Okamoto T."/>
            <person name="Okumura M."/>
            <person name="Phillips J."/>
            <person name="Pollak B."/>
            <person name="Reinders A."/>
            <person name="Rovekamp M."/>
            <person name="Sano R."/>
            <person name="Sawa S."/>
            <person name="Schmid M.W."/>
            <person name="Shirakawa M."/>
            <person name="Solano R."/>
            <person name="Spunde A."/>
            <person name="Suetsugu N."/>
            <person name="Sugano S."/>
            <person name="Sugiyama A."/>
            <person name="Sun R."/>
            <person name="Suzuki Y."/>
            <person name="Takenaka M."/>
            <person name="Takezawa D."/>
            <person name="Tomogane H."/>
            <person name="Tsuzuki M."/>
            <person name="Ueda T."/>
            <person name="Umeda M."/>
            <person name="Ward J.M."/>
            <person name="Watanabe Y."/>
            <person name="Yazaki K."/>
            <person name="Yokoyama R."/>
            <person name="Yoshitake Y."/>
            <person name="Yotsui I."/>
            <person name="Zachgo S."/>
            <person name="Schmutz J."/>
        </authorList>
    </citation>
    <scope>NUCLEOTIDE SEQUENCE [LARGE SCALE GENOMIC DNA]</scope>
    <source>
        <strain evidence="7">Tak-1</strain>
    </source>
</reference>
<keyword evidence="3" id="KW-0406">Ion transport</keyword>
<gene>
    <name evidence="6" type="ORF">MARPO_0071s0080</name>
</gene>
<evidence type="ECO:0000256" key="3">
    <source>
        <dbReference type="ARBA" id="ARBA00023065"/>
    </source>
</evidence>
<evidence type="ECO:0000259" key="5">
    <source>
        <dbReference type="PROSITE" id="PS50222"/>
    </source>
</evidence>
<feature type="transmembrane region" description="Helical" evidence="4">
    <location>
        <begin position="12"/>
        <end position="30"/>
    </location>
</feature>
<sequence>MESPLIISMKTSIWTVFLLYLVVVCCARPYENSLSSEKPDLETSEASDIVLWRSQESTLKSFIAFDGSNATDCQSGYGFLPCSNIRSGSAFLLLVYGFMMFIAVEFLTKGSQLLLTVLDPGFVAGIVVPILKTLPATFLILVAFLAENEEDAHSKALVGMGVLAGTSIALLGIVWGSSIIVGRCDFDSDRVARDKTRNQICALRESGVTTESRTRQAAWIMLFTVLPFLVIQFPVMLGRSDKSIHISVLVAGVLALVTLAGYCIYQMLCPWIQARLIYKAQQAFHRSHHFTEVPSPSEVSWVLADGTPDRIVLEKLFKKLDSDGTGYISMSELRGLILAMGLDSEDEIPAKQVVIDAIKTFDVKKTGKVSREDFVKGMDHLIRSLKGDIRRSHTSAEIPAAPHQEPTSGELITGTKELELSIAALLAEVREDEIREMQATIAPEMAIVYAVLYIIAGVAVAGFAAIPTVGVIGDFSKAAGADPFIVSFVAAPLILNLSEGIKTISSAGKRGTLHITTVFAETYGRLTMNNTLSLAIFLAVVYFKGLAWEYPSEVLAILITYVIIGLIASVRTKFPIWIGILAIILYPLMLVILIGYKIICAALTTGIDLKFTVWEGIIALLVYPTLIFLLVVACSVCLPRF</sequence>
<dbReference type="PROSITE" id="PS50222">
    <property type="entry name" value="EF_HAND_2"/>
    <property type="match status" value="2"/>
</dbReference>
<dbReference type="Proteomes" id="UP000244005">
    <property type="component" value="Unassembled WGS sequence"/>
</dbReference>
<dbReference type="GO" id="GO:0005509">
    <property type="term" value="F:calcium ion binding"/>
    <property type="evidence" value="ECO:0007669"/>
    <property type="project" value="InterPro"/>
</dbReference>
<dbReference type="GO" id="GO:0016020">
    <property type="term" value="C:membrane"/>
    <property type="evidence" value="ECO:0007669"/>
    <property type="project" value="InterPro"/>
</dbReference>
<dbReference type="GO" id="GO:0006874">
    <property type="term" value="P:intracellular calcium ion homeostasis"/>
    <property type="evidence" value="ECO:0000318"/>
    <property type="project" value="GO_Central"/>
</dbReference>
<proteinExistence type="predicted"/>
<evidence type="ECO:0000313" key="6">
    <source>
        <dbReference type="EMBL" id="PTQ35469.1"/>
    </source>
</evidence>
<dbReference type="OrthoDB" id="26525at2759"/>
<protein>
    <recommendedName>
        <fullName evidence="5">EF-hand domain-containing protein</fullName>
    </recommendedName>
</protein>
<feature type="domain" description="EF-hand" evidence="5">
    <location>
        <begin position="349"/>
        <end position="384"/>
    </location>
</feature>
<keyword evidence="4" id="KW-0812">Transmembrane</keyword>
<evidence type="ECO:0000256" key="2">
    <source>
        <dbReference type="ARBA" id="ARBA00022837"/>
    </source>
</evidence>
<dbReference type="OMA" id="RNQICAL"/>
<dbReference type="CDD" id="cd00051">
    <property type="entry name" value="EFh"/>
    <property type="match status" value="1"/>
</dbReference>
<feature type="transmembrane region" description="Helical" evidence="4">
    <location>
        <begin position="554"/>
        <end position="570"/>
    </location>
</feature>
<dbReference type="InterPro" id="IPR002048">
    <property type="entry name" value="EF_hand_dom"/>
</dbReference>
<dbReference type="SMART" id="SM00054">
    <property type="entry name" value="EFh"/>
    <property type="match status" value="2"/>
</dbReference>
<keyword evidence="1" id="KW-0050">Antiport</keyword>
<keyword evidence="4" id="KW-0472">Membrane</keyword>
<dbReference type="PANTHER" id="PTHR31503">
    <property type="entry name" value="VACUOLAR CALCIUM ION TRANSPORTER"/>
    <property type="match status" value="1"/>
</dbReference>
<keyword evidence="1" id="KW-0813">Transport</keyword>
<evidence type="ECO:0000313" key="7">
    <source>
        <dbReference type="Proteomes" id="UP000244005"/>
    </source>
</evidence>
<feature type="transmembrane region" description="Helical" evidence="4">
    <location>
        <begin position="157"/>
        <end position="181"/>
    </location>
</feature>
<evidence type="ECO:0000256" key="1">
    <source>
        <dbReference type="ARBA" id="ARBA00022449"/>
    </source>
</evidence>
<name>A0A2R6WNN3_MARPO</name>
<dbReference type="EMBL" id="KZ772743">
    <property type="protein sequence ID" value="PTQ35469.1"/>
    <property type="molecule type" value="Genomic_DNA"/>
</dbReference>